<proteinExistence type="inferred from homology"/>
<reference evidence="6 7" key="1">
    <citation type="submission" date="2020-01" db="EMBL/GenBank/DDBJ databases">
        <title>Ponticoccus aerotolerans gen. nov., sp. nov., an anaerobic bacterium and proposal of Ponticoccusceae fam. nov., Ponticoccusles ord. nov. and Ponticoccuse classis nov. in the phylum Kiritimatiellaeota.</title>
        <authorList>
            <person name="Zhou L.Y."/>
            <person name="Du Z.J."/>
        </authorList>
    </citation>
    <scope>NUCLEOTIDE SEQUENCE [LARGE SCALE GENOMIC DNA]</scope>
    <source>
        <strain evidence="6 7">S-5007</strain>
    </source>
</reference>
<comment type="similarity">
    <text evidence="3">Belongs to the DapA family.</text>
</comment>
<dbReference type="InterPro" id="IPR002220">
    <property type="entry name" value="DapA-like"/>
</dbReference>
<keyword evidence="1 3" id="KW-0456">Lyase</keyword>
<dbReference type="SUPFAM" id="SSF51569">
    <property type="entry name" value="Aldolase"/>
    <property type="match status" value="1"/>
</dbReference>
<keyword evidence="2" id="KW-0704">Schiff base</keyword>
<evidence type="ECO:0000313" key="6">
    <source>
        <dbReference type="EMBL" id="QHI70887.1"/>
    </source>
</evidence>
<dbReference type="InterPro" id="IPR020625">
    <property type="entry name" value="Schiff_base-form_aldolases_AS"/>
</dbReference>
<evidence type="ECO:0000256" key="4">
    <source>
        <dbReference type="PIRSR" id="PIRSR001365-1"/>
    </source>
</evidence>
<dbReference type="Pfam" id="PF00701">
    <property type="entry name" value="DHDPS"/>
    <property type="match status" value="1"/>
</dbReference>
<dbReference type="Proteomes" id="UP000464954">
    <property type="component" value="Chromosome"/>
</dbReference>
<dbReference type="CDD" id="cd00408">
    <property type="entry name" value="DHDPS-like"/>
    <property type="match status" value="1"/>
</dbReference>
<gene>
    <name evidence="6" type="ORF">GT409_05480</name>
</gene>
<dbReference type="GO" id="GO:0008747">
    <property type="term" value="F:N-acetylneuraminate lyase activity"/>
    <property type="evidence" value="ECO:0007669"/>
    <property type="project" value="TreeGrafter"/>
</dbReference>
<keyword evidence="7" id="KW-1185">Reference proteome</keyword>
<organism evidence="6 7">
    <name type="scientific">Tichowtungia aerotolerans</name>
    <dbReference type="NCBI Taxonomy" id="2697043"/>
    <lineage>
        <taxon>Bacteria</taxon>
        <taxon>Pseudomonadati</taxon>
        <taxon>Kiritimatiellota</taxon>
        <taxon>Tichowtungiia</taxon>
        <taxon>Tichowtungiales</taxon>
        <taxon>Tichowtungiaceae</taxon>
        <taxon>Tichowtungia</taxon>
    </lineage>
</organism>
<evidence type="ECO:0000256" key="5">
    <source>
        <dbReference type="PIRSR" id="PIRSR001365-2"/>
    </source>
</evidence>
<dbReference type="GO" id="GO:0019262">
    <property type="term" value="P:N-acetylneuraminate catabolic process"/>
    <property type="evidence" value="ECO:0007669"/>
    <property type="project" value="TreeGrafter"/>
</dbReference>
<evidence type="ECO:0000313" key="7">
    <source>
        <dbReference type="Proteomes" id="UP000464954"/>
    </source>
</evidence>
<dbReference type="EMBL" id="CP047593">
    <property type="protein sequence ID" value="QHI70887.1"/>
    <property type="molecule type" value="Genomic_DNA"/>
</dbReference>
<accession>A0A6P1MAD3</accession>
<feature type="active site" description="Schiff-base intermediate with substrate" evidence="4">
    <location>
        <position position="160"/>
    </location>
</feature>
<dbReference type="GO" id="GO:0005829">
    <property type="term" value="C:cytosol"/>
    <property type="evidence" value="ECO:0007669"/>
    <property type="project" value="TreeGrafter"/>
</dbReference>
<dbReference type="PROSITE" id="PS00666">
    <property type="entry name" value="DHDPS_2"/>
    <property type="match status" value="1"/>
</dbReference>
<dbReference type="KEGG" id="taer:GT409_05480"/>
<dbReference type="PANTHER" id="PTHR42849">
    <property type="entry name" value="N-ACETYLNEURAMINATE LYASE"/>
    <property type="match status" value="1"/>
</dbReference>
<dbReference type="Gene3D" id="3.20.20.70">
    <property type="entry name" value="Aldolase class I"/>
    <property type="match status" value="1"/>
</dbReference>
<dbReference type="PANTHER" id="PTHR42849:SF1">
    <property type="entry name" value="N-ACETYLNEURAMINATE LYASE"/>
    <property type="match status" value="1"/>
</dbReference>
<dbReference type="PRINTS" id="PR00146">
    <property type="entry name" value="DHPICSNTHASE"/>
</dbReference>
<evidence type="ECO:0000256" key="2">
    <source>
        <dbReference type="ARBA" id="ARBA00023270"/>
    </source>
</evidence>
<evidence type="ECO:0000256" key="1">
    <source>
        <dbReference type="ARBA" id="ARBA00023239"/>
    </source>
</evidence>
<name>A0A6P1MAD3_9BACT</name>
<sequence>MKGIVPPMVTPLKSQDELDVEGLERLVEHIIKGGVSGLFLLGTTGEGPGLSYALRRELLERTCKLVNGRVPVLACVTDTSFTESVHLAQVAADCGCHAAVLSAPYYFVPDSPELIEYVAHITSQIPLPLYLYNMPGLTKVNFSMDVLKAAMDMPGIVGLKDSSCSMLYFHQVRALIGERDDFGLLVGPEEMLAETVLLGGDGGVNGGANLFPRLYVELYKAAENKDMERISRLQKEVLAVAHSLYTVGSHPSSLIKGLKCALSLEGICSDVVAEPFQSFRSKEREQVASLLGDLKGKIDTALN</sequence>
<dbReference type="AlphaFoldDB" id="A0A6P1MAD3"/>
<feature type="binding site" evidence="5">
    <location>
        <position position="44"/>
    </location>
    <ligand>
        <name>pyruvate</name>
        <dbReference type="ChEBI" id="CHEBI:15361"/>
    </ligand>
</feature>
<dbReference type="PIRSF" id="PIRSF001365">
    <property type="entry name" value="DHDPS"/>
    <property type="match status" value="1"/>
</dbReference>
<evidence type="ECO:0000256" key="3">
    <source>
        <dbReference type="PIRNR" id="PIRNR001365"/>
    </source>
</evidence>
<protein>
    <submittedName>
        <fullName evidence="6">Dihydrodipicolinate synthase family protein</fullName>
    </submittedName>
</protein>
<dbReference type="InterPro" id="IPR013785">
    <property type="entry name" value="Aldolase_TIM"/>
</dbReference>
<dbReference type="SMART" id="SM01130">
    <property type="entry name" value="DHDPS"/>
    <property type="match status" value="1"/>
</dbReference>
<feature type="binding site" evidence="5">
    <location>
        <position position="204"/>
    </location>
    <ligand>
        <name>pyruvate</name>
        <dbReference type="ChEBI" id="CHEBI:15361"/>
    </ligand>
</feature>
<feature type="active site" description="Proton donor/acceptor" evidence="4">
    <location>
        <position position="132"/>
    </location>
</feature>